<protein>
    <submittedName>
        <fullName evidence="1">Uncharacterized protein</fullName>
    </submittedName>
</protein>
<reference evidence="1 2" key="1">
    <citation type="journal article" date="2013" name="BMC Genomics">
        <title>Genome sequencing and comparative genomics of honey bee microsporidia, Nosema apis reveal novel insights into host-parasite interactions.</title>
        <authorList>
            <person name="Chen Yp."/>
            <person name="Pettis J.S."/>
            <person name="Zhao Y."/>
            <person name="Liu X."/>
            <person name="Tallon L.J."/>
            <person name="Sadzewicz L.D."/>
            <person name="Li R."/>
            <person name="Zheng H."/>
            <person name="Huang S."/>
            <person name="Zhang X."/>
            <person name="Hamilton M.C."/>
            <person name="Pernal S.F."/>
            <person name="Melathopoulos A.P."/>
            <person name="Yan X."/>
            <person name="Evans J.D."/>
        </authorList>
    </citation>
    <scope>NUCLEOTIDE SEQUENCE [LARGE SCALE GENOMIC DNA]</scope>
    <source>
        <strain evidence="1 2">BRL 01</strain>
    </source>
</reference>
<gene>
    <name evidence="1" type="ORF">NAPIS_ORF00381</name>
</gene>
<dbReference type="VEuPathDB" id="MicrosporidiaDB:NAPIS_ORF00381"/>
<dbReference type="InterPro" id="IPR015943">
    <property type="entry name" value="WD40/YVTN_repeat-like_dom_sf"/>
</dbReference>
<dbReference type="AlphaFoldDB" id="T0MM03"/>
<dbReference type="Gene3D" id="2.130.10.10">
    <property type="entry name" value="YVTN repeat-like/Quinoprotein amine dehydrogenase"/>
    <property type="match status" value="1"/>
</dbReference>
<dbReference type="SUPFAM" id="SSF50978">
    <property type="entry name" value="WD40 repeat-like"/>
    <property type="match status" value="1"/>
</dbReference>
<accession>T0MM03</accession>
<proteinExistence type="predicted"/>
<dbReference type="HOGENOM" id="CLU_442184_0_0_1"/>
<organism evidence="1 2">
    <name type="scientific">Vairimorpha apis BRL 01</name>
    <dbReference type="NCBI Taxonomy" id="1037528"/>
    <lineage>
        <taxon>Eukaryota</taxon>
        <taxon>Fungi</taxon>
        <taxon>Fungi incertae sedis</taxon>
        <taxon>Microsporidia</taxon>
        <taxon>Nosematidae</taxon>
        <taxon>Vairimorpha</taxon>
    </lineage>
</organism>
<dbReference type="Proteomes" id="UP000053780">
    <property type="component" value="Unassembled WGS sequence"/>
</dbReference>
<keyword evidence="2" id="KW-1185">Reference proteome</keyword>
<dbReference type="InterPro" id="IPR036322">
    <property type="entry name" value="WD40_repeat_dom_sf"/>
</dbReference>
<evidence type="ECO:0000313" key="1">
    <source>
        <dbReference type="EMBL" id="EQB62035.1"/>
    </source>
</evidence>
<evidence type="ECO:0000313" key="2">
    <source>
        <dbReference type="Proteomes" id="UP000053780"/>
    </source>
</evidence>
<dbReference type="EMBL" id="KE647045">
    <property type="protein sequence ID" value="EQB62035.1"/>
    <property type="molecule type" value="Genomic_DNA"/>
</dbReference>
<sequence length="618" mass="72402">MNLKILLNVCTSYIFCSLCELEKNELIKLSPLQKSSLDKMLEEIFPKYQLITYLVDPIETNICYLFIENTFYKEISYFTLFLNDEKSLQLIKNKILYANVLVNTIFDKCFIQTKNIQNEIEEFKSKIVQFYVIKFNNIMKIILTNFFDLIRNVDKTNLIEININYNIELFNNRTLSFILNNLSTVISLSYKIRNINISNINLILADFNNLQILESFIIDKIFNLYNFNSLSIKIKVYQVNKLARYVYFFCNKKQIFTNHVIKYVLQKINMIENKLSKYTFVLCFIKIFNDTNTFKMKSKILKLMIIILLYIKKYLNGINNAESLTLLYNITRKCNFESLTSFASSEMCFIENNINCNDMRKNLKENDIKYFKDCIKRNKEDVDDSFLGEKLIDIILNTTKLQKPPIAVHCLGERLLSILNRDSINCILKSKSIFKYKNGKSHIDKLKIDISFISSIETNKFLVGSIRSFMDVQVNIDIKTNIIDKKTLKVKTFDIGFVTCIKSYKHLLLCGTDINVYLFDINHNKILKCYNLKSAISVFQTVNDRILIGTEDGNLHIATIRNNDLNILNKIQLEGVINSIECFFNKIYVGIGREETNSSFSRNSKFKNKLYSYTTRVN</sequence>
<name>T0MM03_9MICR</name>